<dbReference type="EMBL" id="LTAZ01000001">
    <property type="protein sequence ID" value="KYH27450.1"/>
    <property type="molecule type" value="Genomic_DNA"/>
</dbReference>
<evidence type="ECO:0000313" key="1">
    <source>
        <dbReference type="EMBL" id="KYH27450.1"/>
    </source>
</evidence>
<organism evidence="1 2">
    <name type="scientific">Halalkalicoccus paucihalophilus</name>
    <dbReference type="NCBI Taxonomy" id="1008153"/>
    <lineage>
        <taxon>Archaea</taxon>
        <taxon>Methanobacteriati</taxon>
        <taxon>Methanobacteriota</taxon>
        <taxon>Stenosarchaea group</taxon>
        <taxon>Halobacteria</taxon>
        <taxon>Halobacteriales</taxon>
        <taxon>Halococcaceae</taxon>
        <taxon>Halalkalicoccus</taxon>
    </lineage>
</organism>
<dbReference type="SUPFAM" id="SSF46785">
    <property type="entry name" value="Winged helix' DNA-binding domain"/>
    <property type="match status" value="1"/>
</dbReference>
<dbReference type="Gene3D" id="1.10.10.10">
    <property type="entry name" value="Winged helix-like DNA-binding domain superfamily/Winged helix DNA-binding domain"/>
    <property type="match status" value="1"/>
</dbReference>
<dbReference type="InterPro" id="IPR036388">
    <property type="entry name" value="WH-like_DNA-bd_sf"/>
</dbReference>
<sequence>MSDGLLSRLLRGGFREQEARLRIDWMTHTDERIMALLEGGGAATPAEIAANLEKSEEYVADRCRQLAIRDLLAGGPDEYRLAERGAAYLAEEIGADELAADGN</sequence>
<protein>
    <submittedName>
        <fullName evidence="1">Uncharacterized protein</fullName>
    </submittedName>
</protein>
<proteinExistence type="predicted"/>
<dbReference type="InterPro" id="IPR036390">
    <property type="entry name" value="WH_DNA-bd_sf"/>
</dbReference>
<dbReference type="Proteomes" id="UP000075321">
    <property type="component" value="Unassembled WGS sequence"/>
</dbReference>
<evidence type="ECO:0000313" key="2">
    <source>
        <dbReference type="Proteomes" id="UP000075321"/>
    </source>
</evidence>
<name>A0A151AIW5_9EURY</name>
<dbReference type="OrthoDB" id="285635at2157"/>
<comment type="caution">
    <text evidence="1">The sequence shown here is derived from an EMBL/GenBank/DDBJ whole genome shotgun (WGS) entry which is preliminary data.</text>
</comment>
<gene>
    <name evidence="1" type="ORF">HAPAU_01170</name>
</gene>
<reference evidence="1 2" key="1">
    <citation type="submission" date="2016-02" db="EMBL/GenBank/DDBJ databases">
        <title>Genome sequence of Halalkalicoccus paucihalophilus DSM 24557.</title>
        <authorList>
            <person name="Poehlein A."/>
            <person name="Daniel R."/>
        </authorList>
    </citation>
    <scope>NUCLEOTIDE SEQUENCE [LARGE SCALE GENOMIC DNA]</scope>
    <source>
        <strain evidence="1 2">DSM 24557</strain>
    </source>
</reference>
<dbReference type="AlphaFoldDB" id="A0A151AIW5"/>
<dbReference type="RefSeq" id="WP_066378226.1">
    <property type="nucleotide sequence ID" value="NZ_LTAZ01000001.1"/>
</dbReference>
<dbReference type="PATRIC" id="fig|1008153.3.peg.121"/>
<accession>A0A151AIW5</accession>
<keyword evidence="2" id="KW-1185">Reference proteome</keyword>